<gene>
    <name evidence="3" type="ORF">H312_00219</name>
</gene>
<proteinExistence type="predicted"/>
<feature type="compositionally biased region" description="Basic and acidic residues" evidence="2">
    <location>
        <begin position="19"/>
        <end position="37"/>
    </location>
</feature>
<feature type="region of interest" description="Disordered" evidence="2">
    <location>
        <begin position="16"/>
        <end position="37"/>
    </location>
</feature>
<dbReference type="OrthoDB" id="10324204at2759"/>
<reference evidence="4" key="1">
    <citation type="submission" date="2013-02" db="EMBL/GenBank/DDBJ databases">
        <authorList>
            <consortium name="The Broad Institute Genome Sequencing Platform"/>
            <person name="Cuomo C."/>
            <person name="Becnel J."/>
            <person name="Sanscrainte N."/>
            <person name="Walker B."/>
            <person name="Young S.K."/>
            <person name="Zeng Q."/>
            <person name="Gargeya S."/>
            <person name="Fitzgerald M."/>
            <person name="Haas B."/>
            <person name="Abouelleil A."/>
            <person name="Alvarado L."/>
            <person name="Arachchi H.M."/>
            <person name="Berlin A.M."/>
            <person name="Chapman S.B."/>
            <person name="Dewar J."/>
            <person name="Goldberg J."/>
            <person name="Griggs A."/>
            <person name="Gujja S."/>
            <person name="Hansen M."/>
            <person name="Howarth C."/>
            <person name="Imamovic A."/>
            <person name="Larimer J."/>
            <person name="McCowan C."/>
            <person name="Murphy C."/>
            <person name="Neiman D."/>
            <person name="Pearson M."/>
            <person name="Priest M."/>
            <person name="Roberts A."/>
            <person name="Saif S."/>
            <person name="Shea T."/>
            <person name="Sisk P."/>
            <person name="Sykes S."/>
            <person name="Wortman J."/>
            <person name="Nusbaum C."/>
            <person name="Birren B."/>
        </authorList>
    </citation>
    <scope>NUCLEOTIDE SEQUENCE [LARGE SCALE GENOMIC DNA]</scope>
    <source>
        <strain evidence="4">PRA339</strain>
    </source>
</reference>
<reference evidence="3 4" key="2">
    <citation type="submission" date="2014-03" db="EMBL/GenBank/DDBJ databases">
        <title>The Genome Sequence of Anncaliia algerae insect isolate PRA339.</title>
        <authorList>
            <consortium name="The Broad Institute Genome Sequencing Platform"/>
            <consortium name="The Broad Institute Genome Sequencing Center for Infectious Disease"/>
            <person name="Cuomo C."/>
            <person name="Becnel J."/>
            <person name="Sanscrainte N."/>
            <person name="Walker B."/>
            <person name="Young S.K."/>
            <person name="Zeng Q."/>
            <person name="Gargeya S."/>
            <person name="Fitzgerald M."/>
            <person name="Haas B."/>
            <person name="Abouelleil A."/>
            <person name="Alvarado L."/>
            <person name="Arachchi H.M."/>
            <person name="Berlin A.M."/>
            <person name="Chapman S.B."/>
            <person name="Dewar J."/>
            <person name="Goldberg J."/>
            <person name="Griggs A."/>
            <person name="Gujja S."/>
            <person name="Hansen M."/>
            <person name="Howarth C."/>
            <person name="Imamovic A."/>
            <person name="Larimer J."/>
            <person name="McCowan C."/>
            <person name="Murphy C."/>
            <person name="Neiman D."/>
            <person name="Pearson M."/>
            <person name="Priest M."/>
            <person name="Roberts A."/>
            <person name="Saif S."/>
            <person name="Shea T."/>
            <person name="Sisk P."/>
            <person name="Sykes S."/>
            <person name="Wortman J."/>
            <person name="Nusbaum C."/>
            <person name="Birren B."/>
        </authorList>
    </citation>
    <scope>NUCLEOTIDE SEQUENCE [LARGE SCALE GENOMIC DNA]</scope>
    <source>
        <strain evidence="3 4">PRA339</strain>
    </source>
</reference>
<evidence type="ECO:0000256" key="2">
    <source>
        <dbReference type="SAM" id="MobiDB-lite"/>
    </source>
</evidence>
<protein>
    <submittedName>
        <fullName evidence="3">Uncharacterized protein</fullName>
    </submittedName>
</protein>
<keyword evidence="4" id="KW-1185">Reference proteome</keyword>
<sequence length="254" mass="29258">MVLNIFQKLISPRKNSQKSLEENKSKSNKIDVGNNDKNEDKELELNILNNTIVKKAESVKEVYFSDAKSHSSQKSDLDSVEEKEFVFSLDGLDKDSEDECINENFNELKEFIGNKLKGLSDIIKENSIECERNILQVNTELKEQIEGIKNQINDLHKVIKEMNTRTLNLENKNIKEKINEVCSLEENVEERNTKSNHSVDLCNNSFNHNESEIKTDNSTNKNKTITKLTSDLEIKKEFLEALKIEANKSKKVKH</sequence>
<evidence type="ECO:0000256" key="1">
    <source>
        <dbReference type="SAM" id="Coils"/>
    </source>
</evidence>
<dbReference type="EMBL" id="KK365131">
    <property type="protein sequence ID" value="KCZ82196.1"/>
    <property type="molecule type" value="Genomic_DNA"/>
</dbReference>
<dbReference type="AlphaFoldDB" id="A0A059F5H0"/>
<name>A0A059F5H0_9MICR</name>
<dbReference type="VEuPathDB" id="MicrosporidiaDB:H312_00219"/>
<keyword evidence="1" id="KW-0175">Coiled coil</keyword>
<dbReference type="Proteomes" id="UP000030655">
    <property type="component" value="Unassembled WGS sequence"/>
</dbReference>
<organism evidence="3 4">
    <name type="scientific">Anncaliia algerae PRA339</name>
    <dbReference type="NCBI Taxonomy" id="1288291"/>
    <lineage>
        <taxon>Eukaryota</taxon>
        <taxon>Fungi</taxon>
        <taxon>Fungi incertae sedis</taxon>
        <taxon>Microsporidia</taxon>
        <taxon>Tubulinosematoidea</taxon>
        <taxon>Tubulinosematidae</taxon>
        <taxon>Anncaliia</taxon>
    </lineage>
</organism>
<evidence type="ECO:0000313" key="3">
    <source>
        <dbReference type="EMBL" id="KCZ82196.1"/>
    </source>
</evidence>
<evidence type="ECO:0000313" key="4">
    <source>
        <dbReference type="Proteomes" id="UP000030655"/>
    </source>
</evidence>
<feature type="coiled-coil region" evidence="1">
    <location>
        <begin position="138"/>
        <end position="165"/>
    </location>
</feature>
<accession>A0A059F5H0</accession>
<dbReference type="HOGENOM" id="CLU_095728_0_0_1"/>